<feature type="region of interest" description="Disordered" evidence="1">
    <location>
        <begin position="1"/>
        <end position="30"/>
    </location>
</feature>
<comment type="caution">
    <text evidence="2">The sequence shown here is derived from an EMBL/GenBank/DDBJ whole genome shotgun (WGS) entry which is preliminary data.</text>
</comment>
<evidence type="ECO:0000313" key="2">
    <source>
        <dbReference type="EMBL" id="GIN58096.1"/>
    </source>
</evidence>
<evidence type="ECO:0000313" key="3">
    <source>
        <dbReference type="Proteomes" id="UP000679950"/>
    </source>
</evidence>
<accession>A0ABQ4KKT4</accession>
<keyword evidence="3" id="KW-1185">Reference proteome</keyword>
<evidence type="ECO:0000256" key="1">
    <source>
        <dbReference type="SAM" id="MobiDB-lite"/>
    </source>
</evidence>
<feature type="compositionally biased region" description="Basic and acidic residues" evidence="1">
    <location>
        <begin position="9"/>
        <end position="18"/>
    </location>
</feature>
<dbReference type="Proteomes" id="UP000679950">
    <property type="component" value="Unassembled WGS sequence"/>
</dbReference>
<sequence>MTRKKRKNKDMSWIDKLPKNKNGIPVESERPPRIIYSNKLNK</sequence>
<organism evidence="2 3">
    <name type="scientific">Lederbergia ruris</name>
    <dbReference type="NCBI Taxonomy" id="217495"/>
    <lineage>
        <taxon>Bacteria</taxon>
        <taxon>Bacillati</taxon>
        <taxon>Bacillota</taxon>
        <taxon>Bacilli</taxon>
        <taxon>Bacillales</taxon>
        <taxon>Bacillaceae</taxon>
        <taxon>Lederbergia</taxon>
    </lineage>
</organism>
<reference evidence="2 3" key="1">
    <citation type="submission" date="2021-03" db="EMBL/GenBank/DDBJ databases">
        <title>Antimicrobial resistance genes in bacteria isolated from Japanese honey, and their potential for conferring macrolide and lincosamide resistance in the American foulbrood pathogen Paenibacillus larvae.</title>
        <authorList>
            <person name="Okamoto M."/>
            <person name="Kumagai M."/>
            <person name="Kanamori H."/>
            <person name="Takamatsu D."/>
        </authorList>
    </citation>
    <scope>NUCLEOTIDE SEQUENCE [LARGE SCALE GENOMIC DNA]</scope>
    <source>
        <strain evidence="2 3">J8TS2</strain>
    </source>
</reference>
<proteinExistence type="predicted"/>
<protein>
    <submittedName>
        <fullName evidence="2">Uncharacterized protein</fullName>
    </submittedName>
</protein>
<dbReference type="EMBL" id="BORB01000019">
    <property type="protein sequence ID" value="GIN58096.1"/>
    <property type="molecule type" value="Genomic_DNA"/>
</dbReference>
<gene>
    <name evidence="2" type="ORF">J8TS2_24150</name>
</gene>
<name>A0ABQ4KKT4_9BACI</name>